<dbReference type="InterPro" id="IPR018011">
    <property type="entry name" value="Carb_sulfotrans_8-10"/>
</dbReference>
<reference evidence="10" key="1">
    <citation type="journal article" date="2023" name="Mol. Biol. Evol.">
        <title>Third-Generation Sequencing Reveals the Adaptive Role of the Epigenome in Three Deep-Sea Polychaetes.</title>
        <authorList>
            <person name="Perez M."/>
            <person name="Aroh O."/>
            <person name="Sun Y."/>
            <person name="Lan Y."/>
            <person name="Juniper S.K."/>
            <person name="Young C.R."/>
            <person name="Angers B."/>
            <person name="Qian P.Y."/>
        </authorList>
    </citation>
    <scope>NUCLEOTIDE SEQUENCE</scope>
    <source>
        <strain evidence="10">R07B-5</strain>
    </source>
</reference>
<accession>A0AAD9JPT4</accession>
<dbReference type="GO" id="GO:0000139">
    <property type="term" value="C:Golgi membrane"/>
    <property type="evidence" value="ECO:0007669"/>
    <property type="project" value="UniProtKB-SubCell"/>
</dbReference>
<evidence type="ECO:0000256" key="1">
    <source>
        <dbReference type="ARBA" id="ARBA00004323"/>
    </source>
</evidence>
<comment type="subcellular location">
    <subcellularLocation>
        <location evidence="1 9">Golgi apparatus membrane</location>
        <topology evidence="1 9">Single-pass type II membrane protein</topology>
    </subcellularLocation>
</comment>
<dbReference type="Pfam" id="PF03567">
    <property type="entry name" value="Sulfotransfer_2"/>
    <property type="match status" value="1"/>
</dbReference>
<keyword evidence="9" id="KW-0119">Carbohydrate metabolism</keyword>
<dbReference type="EMBL" id="JAODUO010001901">
    <property type="protein sequence ID" value="KAK2157158.1"/>
    <property type="molecule type" value="Genomic_DNA"/>
</dbReference>
<dbReference type="Proteomes" id="UP001209878">
    <property type="component" value="Unassembled WGS sequence"/>
</dbReference>
<keyword evidence="9" id="KW-0735">Signal-anchor</keyword>
<dbReference type="AlphaFoldDB" id="A0AAD9JPT4"/>
<evidence type="ECO:0000256" key="6">
    <source>
        <dbReference type="ARBA" id="ARBA00023034"/>
    </source>
</evidence>
<evidence type="ECO:0000256" key="4">
    <source>
        <dbReference type="ARBA" id="ARBA00022692"/>
    </source>
</evidence>
<evidence type="ECO:0000256" key="9">
    <source>
        <dbReference type="RuleBase" id="RU364020"/>
    </source>
</evidence>
<comment type="similarity">
    <text evidence="2 9">Belongs to the sulfotransferase 2 family.</text>
</comment>
<evidence type="ECO:0000313" key="11">
    <source>
        <dbReference type="Proteomes" id="UP001209878"/>
    </source>
</evidence>
<evidence type="ECO:0000256" key="5">
    <source>
        <dbReference type="ARBA" id="ARBA00022989"/>
    </source>
</evidence>
<dbReference type="InterPro" id="IPR005331">
    <property type="entry name" value="Sulfotransferase"/>
</dbReference>
<keyword evidence="6 9" id="KW-0333">Golgi apparatus</keyword>
<dbReference type="GO" id="GO:0008146">
    <property type="term" value="F:sulfotransferase activity"/>
    <property type="evidence" value="ECO:0007669"/>
    <property type="project" value="InterPro"/>
</dbReference>
<evidence type="ECO:0000256" key="3">
    <source>
        <dbReference type="ARBA" id="ARBA00022679"/>
    </source>
</evidence>
<gene>
    <name evidence="10" type="ORF">NP493_1900g00011</name>
</gene>
<evidence type="ECO:0000313" key="10">
    <source>
        <dbReference type="EMBL" id="KAK2157158.1"/>
    </source>
</evidence>
<evidence type="ECO:0000256" key="7">
    <source>
        <dbReference type="ARBA" id="ARBA00023136"/>
    </source>
</evidence>
<keyword evidence="3 9" id="KW-0808">Transferase</keyword>
<protein>
    <recommendedName>
        <fullName evidence="9">Carbohydrate sulfotransferase</fullName>
        <ecNumber evidence="9">2.8.2.-</ecNumber>
    </recommendedName>
</protein>
<evidence type="ECO:0000256" key="2">
    <source>
        <dbReference type="ARBA" id="ARBA00006339"/>
    </source>
</evidence>
<name>A0AAD9JPT4_RIDPI</name>
<keyword evidence="5" id="KW-1133">Transmembrane helix</keyword>
<keyword evidence="8 9" id="KW-0325">Glycoprotein</keyword>
<keyword evidence="4" id="KW-0812">Transmembrane</keyword>
<proteinExistence type="inferred from homology"/>
<dbReference type="PANTHER" id="PTHR12137:SF54">
    <property type="entry name" value="CARBOHYDRATE SULFOTRANSFERASE"/>
    <property type="match status" value="1"/>
</dbReference>
<dbReference type="GO" id="GO:0016051">
    <property type="term" value="P:carbohydrate biosynthetic process"/>
    <property type="evidence" value="ECO:0007669"/>
    <property type="project" value="InterPro"/>
</dbReference>
<keyword evidence="11" id="KW-1185">Reference proteome</keyword>
<dbReference type="EC" id="2.8.2.-" evidence="9"/>
<sequence>MYDHILIDDANRMLFCDVPKTGSSFFKMLWLNYTRGIYEYNRVHDRGVLRKYNLRYLDTYNRTEVQIRLKSYFKFMVVRHPLVRILSAYRDKLENANPFYPAVLGRTIERQYGHVPAGKSKGRNVTFKQMVHYIIDHGPYDHHWTPISLLCNACEIEYDYVARLETSYLDYRYIFSKLKNVHGDNTGLPQSFRAYKGATDFDMVRKYYKTVPINYTNLLIEKYYMDFRLFGYTWNITSLSYGNRVNAYGKEY</sequence>
<keyword evidence="7" id="KW-0472">Membrane</keyword>
<organism evidence="10 11">
    <name type="scientific">Ridgeia piscesae</name>
    <name type="common">Tubeworm</name>
    <dbReference type="NCBI Taxonomy" id="27915"/>
    <lineage>
        <taxon>Eukaryota</taxon>
        <taxon>Metazoa</taxon>
        <taxon>Spiralia</taxon>
        <taxon>Lophotrochozoa</taxon>
        <taxon>Annelida</taxon>
        <taxon>Polychaeta</taxon>
        <taxon>Sedentaria</taxon>
        <taxon>Canalipalpata</taxon>
        <taxon>Sabellida</taxon>
        <taxon>Siboglinidae</taxon>
        <taxon>Ridgeia</taxon>
    </lineage>
</organism>
<dbReference type="PANTHER" id="PTHR12137">
    <property type="entry name" value="CARBOHYDRATE SULFOTRANSFERASE"/>
    <property type="match status" value="1"/>
</dbReference>
<evidence type="ECO:0000256" key="8">
    <source>
        <dbReference type="ARBA" id="ARBA00023180"/>
    </source>
</evidence>
<comment type="caution">
    <text evidence="10">The sequence shown here is derived from an EMBL/GenBank/DDBJ whole genome shotgun (WGS) entry which is preliminary data.</text>
</comment>